<sequence length="167" mass="17980">MTRSDKRSLQLDEHLEFQRLLHVLRTIGMLVLLAGIVAALAGVFGGGGPMSQAHATGGALDASYPRFARFQSPALIAFELPTAAVGGDSFELVLEGDHVREFDVEHIVPEPREVAAAGHRVRYTFDVAPGERQLVRIKGRPQTIGRVSGTAAIGGQPPLRIDSFVYP</sequence>
<dbReference type="RefSeq" id="WP_332616285.1">
    <property type="nucleotide sequence ID" value="NZ_JAXGFP010000003.1"/>
</dbReference>
<gene>
    <name evidence="2" type="ORF">SNE34_07710</name>
</gene>
<feature type="transmembrane region" description="Helical" evidence="1">
    <location>
        <begin position="20"/>
        <end position="44"/>
    </location>
</feature>
<dbReference type="Proteomes" id="UP001355056">
    <property type="component" value="Unassembled WGS sequence"/>
</dbReference>
<keyword evidence="1" id="KW-1133">Transmembrane helix</keyword>
<accession>A0ABU7YYE0</accession>
<proteinExistence type="predicted"/>
<evidence type="ECO:0000256" key="1">
    <source>
        <dbReference type="SAM" id="Phobius"/>
    </source>
</evidence>
<keyword evidence="1" id="KW-0812">Transmembrane</keyword>
<evidence type="ECO:0000313" key="2">
    <source>
        <dbReference type="EMBL" id="MEG3183894.1"/>
    </source>
</evidence>
<keyword evidence="1" id="KW-0472">Membrane</keyword>
<dbReference type="EMBL" id="JAXGFP010000003">
    <property type="protein sequence ID" value="MEG3183894.1"/>
    <property type="molecule type" value="Genomic_DNA"/>
</dbReference>
<evidence type="ECO:0000313" key="3">
    <source>
        <dbReference type="Proteomes" id="UP001355056"/>
    </source>
</evidence>
<keyword evidence="3" id="KW-1185">Reference proteome</keyword>
<protein>
    <submittedName>
        <fullName evidence="2">Uncharacterized protein</fullName>
    </submittedName>
</protein>
<reference evidence="2 3" key="1">
    <citation type="journal article" date="2016" name="Int. J. Syst. Evol. Microbiol.">
        <title>Lysobacter erysipheiresistens sp. nov., an antagonist of powdery mildew, isolated from tobacco-cultivated soil.</title>
        <authorList>
            <person name="Xie B."/>
            <person name="Li T."/>
            <person name="Lin X."/>
            <person name="Wang C.J."/>
            <person name="Chen Y.J."/>
            <person name="Liu W.J."/>
            <person name="Zhao Z.W."/>
        </authorList>
    </citation>
    <scope>NUCLEOTIDE SEQUENCE [LARGE SCALE GENOMIC DNA]</scope>
    <source>
        <strain evidence="2 3">RS-LYSO-3</strain>
    </source>
</reference>
<name>A0ABU7YYE0_9GAMM</name>
<organism evidence="2 3">
    <name type="scientific">Novilysobacter erysipheiresistens</name>
    <dbReference type="NCBI Taxonomy" id="1749332"/>
    <lineage>
        <taxon>Bacteria</taxon>
        <taxon>Pseudomonadati</taxon>
        <taxon>Pseudomonadota</taxon>
        <taxon>Gammaproteobacteria</taxon>
        <taxon>Lysobacterales</taxon>
        <taxon>Lysobacteraceae</taxon>
        <taxon>Novilysobacter</taxon>
    </lineage>
</organism>
<comment type="caution">
    <text evidence="2">The sequence shown here is derived from an EMBL/GenBank/DDBJ whole genome shotgun (WGS) entry which is preliminary data.</text>
</comment>